<keyword evidence="2" id="KW-0378">Hydrolase</keyword>
<dbReference type="PANTHER" id="PTHR43782:SF3">
    <property type="entry name" value="ARGINASE"/>
    <property type="match status" value="1"/>
</dbReference>
<dbReference type="AlphaFoldDB" id="A0A4S4FNI4"/>
<dbReference type="RefSeq" id="WP_136426908.1">
    <property type="nucleotide sequence ID" value="NZ_SSSM01000003.1"/>
</dbReference>
<dbReference type="PANTHER" id="PTHR43782">
    <property type="entry name" value="ARGINASE"/>
    <property type="match status" value="1"/>
</dbReference>
<reference evidence="6 7" key="1">
    <citation type="submission" date="2019-04" db="EMBL/GenBank/DDBJ databases">
        <authorList>
            <person name="Jiang L."/>
        </authorList>
    </citation>
    <scope>NUCLEOTIDE SEQUENCE [LARGE SCALE GENOMIC DNA]</scope>
    <source>
        <strain evidence="6 7">YIM 131853</strain>
    </source>
</reference>
<dbReference type="Gene3D" id="3.40.800.10">
    <property type="entry name" value="Ureohydrolase domain"/>
    <property type="match status" value="1"/>
</dbReference>
<dbReference type="GO" id="GO:0030145">
    <property type="term" value="F:manganese ion binding"/>
    <property type="evidence" value="ECO:0007669"/>
    <property type="project" value="TreeGrafter"/>
</dbReference>
<dbReference type="SUPFAM" id="SSF52768">
    <property type="entry name" value="Arginase/deacetylase"/>
    <property type="match status" value="1"/>
</dbReference>
<keyword evidence="3" id="KW-0464">Manganese</keyword>
<evidence type="ECO:0000256" key="1">
    <source>
        <dbReference type="ARBA" id="ARBA00022723"/>
    </source>
</evidence>
<dbReference type="CDD" id="cd09999">
    <property type="entry name" value="Arginase-like_1"/>
    <property type="match status" value="1"/>
</dbReference>
<gene>
    <name evidence="6" type="ORF">E6C64_06965</name>
</gene>
<proteinExistence type="inferred from homology"/>
<dbReference type="InterPro" id="IPR023696">
    <property type="entry name" value="Ureohydrolase_dom_sf"/>
</dbReference>
<accession>A0A4S4FNI4</accession>
<sequence>MNAGAGRTGGRIALLSAPSGLGLRPPAQGREPGTSGAPDALRTAGLFTRFANAGAIDAGAVVPGRYVDDDETRPPGRLRNQDQIVEHARRLGHRIAHLLGEGRVPLVIGGDCSLLIGAGIGLSGIPGAGLVHIDGHTDFRHPGNSDSWASLAGEDLAAAIGRHIPAIADVDGLGPFFAADRTVHIGCRDDDDELAEVRRAIGLVLPASRVTRIGAAASADATRAVVGHGGYWLHLDVDALDPSFMPAVDSPDPGGLGPDELIELLQQLAPEAIGVQITVFDPELDPDGRYAALLTEVLVAGLGELGSGRAGHIAGVDQTAC</sequence>
<keyword evidence="7" id="KW-1185">Reference proteome</keyword>
<dbReference type="OrthoDB" id="7331788at2"/>
<keyword evidence="1" id="KW-0479">Metal-binding</keyword>
<protein>
    <submittedName>
        <fullName evidence="6">Arginase family protein</fullName>
    </submittedName>
</protein>
<dbReference type="InterPro" id="IPR006035">
    <property type="entry name" value="Ureohydrolase"/>
</dbReference>
<dbReference type="Proteomes" id="UP000309133">
    <property type="component" value="Unassembled WGS sequence"/>
</dbReference>
<evidence type="ECO:0000256" key="4">
    <source>
        <dbReference type="PROSITE-ProRule" id="PRU00742"/>
    </source>
</evidence>
<dbReference type="GO" id="GO:0004053">
    <property type="term" value="F:arginase activity"/>
    <property type="evidence" value="ECO:0007669"/>
    <property type="project" value="TreeGrafter"/>
</dbReference>
<dbReference type="PROSITE" id="PS51409">
    <property type="entry name" value="ARGINASE_2"/>
    <property type="match status" value="1"/>
</dbReference>
<evidence type="ECO:0000313" key="7">
    <source>
        <dbReference type="Proteomes" id="UP000309133"/>
    </source>
</evidence>
<dbReference type="GO" id="GO:0005737">
    <property type="term" value="C:cytoplasm"/>
    <property type="evidence" value="ECO:0007669"/>
    <property type="project" value="TreeGrafter"/>
</dbReference>
<evidence type="ECO:0000256" key="5">
    <source>
        <dbReference type="SAM" id="MobiDB-lite"/>
    </source>
</evidence>
<evidence type="ECO:0000256" key="3">
    <source>
        <dbReference type="ARBA" id="ARBA00023211"/>
    </source>
</evidence>
<comment type="caution">
    <text evidence="6">The sequence shown here is derived from an EMBL/GenBank/DDBJ whole genome shotgun (WGS) entry which is preliminary data.</text>
</comment>
<name>A0A4S4FNI4_9MICO</name>
<dbReference type="PRINTS" id="PR00116">
    <property type="entry name" value="ARGINASE"/>
</dbReference>
<evidence type="ECO:0000256" key="2">
    <source>
        <dbReference type="ARBA" id="ARBA00022801"/>
    </source>
</evidence>
<dbReference type="EMBL" id="SSSM01000003">
    <property type="protein sequence ID" value="THG31788.1"/>
    <property type="molecule type" value="Genomic_DNA"/>
</dbReference>
<organism evidence="6 7">
    <name type="scientific">Naasia lichenicola</name>
    <dbReference type="NCBI Taxonomy" id="2565933"/>
    <lineage>
        <taxon>Bacteria</taxon>
        <taxon>Bacillati</taxon>
        <taxon>Actinomycetota</taxon>
        <taxon>Actinomycetes</taxon>
        <taxon>Micrococcales</taxon>
        <taxon>Microbacteriaceae</taxon>
        <taxon>Naasia</taxon>
    </lineage>
</organism>
<feature type="region of interest" description="Disordered" evidence="5">
    <location>
        <begin position="16"/>
        <end position="40"/>
    </location>
</feature>
<evidence type="ECO:0000313" key="6">
    <source>
        <dbReference type="EMBL" id="THG31788.1"/>
    </source>
</evidence>
<comment type="similarity">
    <text evidence="4">Belongs to the arginase family.</text>
</comment>
<dbReference type="Pfam" id="PF00491">
    <property type="entry name" value="Arginase"/>
    <property type="match status" value="1"/>
</dbReference>